<accession>A0A6J7X060</accession>
<feature type="compositionally biased region" description="Basic residues" evidence="1">
    <location>
        <begin position="489"/>
        <end position="519"/>
    </location>
</feature>
<evidence type="ECO:0000313" key="3">
    <source>
        <dbReference type="EMBL" id="CAB5222518.1"/>
    </source>
</evidence>
<protein>
    <submittedName>
        <fullName evidence="3">Phage head morphogenesis domain</fullName>
    </submittedName>
</protein>
<dbReference type="EMBL" id="LR798309">
    <property type="protein sequence ID" value="CAB5222518.1"/>
    <property type="molecule type" value="Genomic_DNA"/>
</dbReference>
<feature type="region of interest" description="Disordered" evidence="1">
    <location>
        <begin position="434"/>
        <end position="519"/>
    </location>
</feature>
<evidence type="ECO:0000259" key="2">
    <source>
        <dbReference type="Pfam" id="PF04233"/>
    </source>
</evidence>
<dbReference type="NCBIfam" id="TIGR01641">
    <property type="entry name" value="phageSPP1_gp7"/>
    <property type="match status" value="1"/>
</dbReference>
<organism evidence="3">
    <name type="scientific">uncultured Caudovirales phage</name>
    <dbReference type="NCBI Taxonomy" id="2100421"/>
    <lineage>
        <taxon>Viruses</taxon>
        <taxon>Duplodnaviria</taxon>
        <taxon>Heunggongvirae</taxon>
        <taxon>Uroviricota</taxon>
        <taxon>Caudoviricetes</taxon>
        <taxon>Peduoviridae</taxon>
        <taxon>Maltschvirus</taxon>
        <taxon>Maltschvirus maltsch</taxon>
    </lineage>
</organism>
<dbReference type="InterPro" id="IPR006528">
    <property type="entry name" value="Phage_head_morphogenesis_dom"/>
</dbReference>
<reference evidence="3" key="1">
    <citation type="submission" date="2020-05" db="EMBL/GenBank/DDBJ databases">
        <authorList>
            <person name="Chiriac C."/>
            <person name="Salcher M."/>
            <person name="Ghai R."/>
            <person name="Kavagutti S V."/>
        </authorList>
    </citation>
    <scope>NUCLEOTIDE SEQUENCE</scope>
</reference>
<feature type="compositionally biased region" description="Pro residues" evidence="1">
    <location>
        <begin position="454"/>
        <end position="469"/>
    </location>
</feature>
<sequence>MNHLSSVMAAKTGIHAVDTVVRIDRQADKIDRQTEKIWRKILAIISLSPMSSDMQRQITLLLREIQSVAMAGVADALRDAVQRSRLRTAATLADKVPIEYLSLAMASEKNNAIARTRIAEGRRATPAERRQIEAQLLPDEDEETVDRIVYSPSGQTTWQQRMAQQTSLASPESVAQDVTMGMLRGETPGQLARRMAPTVQNVRTTARRVARTESTRCSTEANLEIYENLGDIIIGYQINATMDWRVRPHHAARNGTIYYRNPRPGQESMLRMPRPPIEEDGTVAHNCRCNLSPVFQPAEHIENDPALRALFTDRQGDIIPDPATYEEWFAQAPPSERRWAVGARRLRAAQDRLEPGEQLTWASVIDPRTGQLLNHDTIANETSRRRRARIAAVDEIVAERANLAQQVATFGYIPPEQPPPDAIVIGPMPPMAPPGIPPVSVQPTSYPRADHRIPAPPAKTPPPATPTLPEPKAKMWRAPKIRMAQKFVQKPKSKPQPKKIAKKKPGKTIKKKPIKKRKK</sequence>
<gene>
    <name evidence="3" type="ORF">UFOVP365_9</name>
</gene>
<evidence type="ECO:0000256" key="1">
    <source>
        <dbReference type="SAM" id="MobiDB-lite"/>
    </source>
</evidence>
<name>A0A6J7X060_9CAUD</name>
<proteinExistence type="predicted"/>
<feature type="domain" description="Phage head morphogenesis" evidence="2">
    <location>
        <begin position="173"/>
        <end position="291"/>
    </location>
</feature>
<dbReference type="Pfam" id="PF04233">
    <property type="entry name" value="Phage_Mu_F"/>
    <property type="match status" value="1"/>
</dbReference>